<dbReference type="EMBL" id="BPLQ01000440">
    <property type="protein sequence ID" value="GIX71364.1"/>
    <property type="molecule type" value="Genomic_DNA"/>
</dbReference>
<comment type="caution">
    <text evidence="1">The sequence shown here is derived from an EMBL/GenBank/DDBJ whole genome shotgun (WGS) entry which is preliminary data.</text>
</comment>
<feature type="non-terminal residue" evidence="1">
    <location>
        <position position="1"/>
    </location>
</feature>
<sequence length="69" mass="7824">SAHRSFIRTESPLSDSRTRLKKDHGYVCPHVGSVQDNKLSHQLRIGGIFRTIQAEDNVAGDNYRNTWSV</sequence>
<dbReference type="Proteomes" id="UP001054837">
    <property type="component" value="Unassembled WGS sequence"/>
</dbReference>
<proteinExistence type="predicted"/>
<dbReference type="AlphaFoldDB" id="A0AAV4MFU1"/>
<protein>
    <submittedName>
        <fullName evidence="1">Uncharacterized protein</fullName>
    </submittedName>
</protein>
<evidence type="ECO:0000313" key="1">
    <source>
        <dbReference type="EMBL" id="GIX71364.1"/>
    </source>
</evidence>
<gene>
    <name evidence="1" type="ORF">CDAR_7521</name>
</gene>
<name>A0AAV4MFU1_9ARAC</name>
<evidence type="ECO:0000313" key="2">
    <source>
        <dbReference type="Proteomes" id="UP001054837"/>
    </source>
</evidence>
<accession>A0AAV4MFU1</accession>
<organism evidence="1 2">
    <name type="scientific">Caerostris darwini</name>
    <dbReference type="NCBI Taxonomy" id="1538125"/>
    <lineage>
        <taxon>Eukaryota</taxon>
        <taxon>Metazoa</taxon>
        <taxon>Ecdysozoa</taxon>
        <taxon>Arthropoda</taxon>
        <taxon>Chelicerata</taxon>
        <taxon>Arachnida</taxon>
        <taxon>Araneae</taxon>
        <taxon>Araneomorphae</taxon>
        <taxon>Entelegynae</taxon>
        <taxon>Araneoidea</taxon>
        <taxon>Araneidae</taxon>
        <taxon>Caerostris</taxon>
    </lineage>
</organism>
<reference evidence="1 2" key="1">
    <citation type="submission" date="2021-06" db="EMBL/GenBank/DDBJ databases">
        <title>Caerostris darwini draft genome.</title>
        <authorList>
            <person name="Kono N."/>
            <person name="Arakawa K."/>
        </authorList>
    </citation>
    <scope>NUCLEOTIDE SEQUENCE [LARGE SCALE GENOMIC DNA]</scope>
</reference>
<keyword evidence="2" id="KW-1185">Reference proteome</keyword>